<dbReference type="PROSITE" id="PS51257">
    <property type="entry name" value="PROKAR_LIPOPROTEIN"/>
    <property type="match status" value="1"/>
</dbReference>
<feature type="signal peptide" evidence="1">
    <location>
        <begin position="1"/>
        <end position="19"/>
    </location>
</feature>
<keyword evidence="1" id="KW-0732">Signal</keyword>
<gene>
    <name evidence="2" type="ORF">SAMN03080617_02864</name>
</gene>
<dbReference type="RefSeq" id="WP_092731124.1">
    <property type="nucleotide sequence ID" value="NZ_FMXE01000021.1"/>
</dbReference>
<evidence type="ECO:0000313" key="3">
    <source>
        <dbReference type="Proteomes" id="UP000198756"/>
    </source>
</evidence>
<name>A0A1G5YUW4_9BACT</name>
<dbReference type="OrthoDB" id="6385145at2"/>
<proteinExistence type="predicted"/>
<feature type="chain" id="PRO_5011700745" evidence="1">
    <location>
        <begin position="20"/>
        <end position="197"/>
    </location>
</feature>
<protein>
    <submittedName>
        <fullName evidence="2">Gluconate 2-dehydrogenase subunit 3</fullName>
    </submittedName>
</protein>
<dbReference type="InterPro" id="IPR027056">
    <property type="entry name" value="Gluconate_2DH_su3"/>
</dbReference>
<reference evidence="3" key="1">
    <citation type="submission" date="2016-10" db="EMBL/GenBank/DDBJ databases">
        <authorList>
            <person name="Varghese N."/>
            <person name="Submissions S."/>
        </authorList>
    </citation>
    <scope>NUCLEOTIDE SEQUENCE [LARGE SCALE GENOMIC DNA]</scope>
    <source>
        <strain evidence="3">DSM 22703</strain>
    </source>
</reference>
<keyword evidence="3" id="KW-1185">Reference proteome</keyword>
<evidence type="ECO:0000313" key="2">
    <source>
        <dbReference type="EMBL" id="SDA86326.1"/>
    </source>
</evidence>
<evidence type="ECO:0000256" key="1">
    <source>
        <dbReference type="SAM" id="SignalP"/>
    </source>
</evidence>
<sequence length="197" mass="21667">MNRRDALKKTALFAGSAVAAPTMLSLLQACVKQDRLTWTPQFLGEDHALFISAFVDFLLPKTETPGGLDVKADIFIDSIYAKTYDEAGQKNVLAEIEKFNADCKVAYGKVFAELSPEDKAACFQAHEANSPKFPKNVWGSAVGPRESVGFYRSLKSTVLWAYFTSEEIGKNVLSYDPIPGEFKGCIPVLEVGNTWSL</sequence>
<accession>A0A1G5YUW4</accession>
<organism evidence="2 3">
    <name type="scientific">Algoriphagus alkaliphilus</name>
    <dbReference type="NCBI Taxonomy" id="279824"/>
    <lineage>
        <taxon>Bacteria</taxon>
        <taxon>Pseudomonadati</taxon>
        <taxon>Bacteroidota</taxon>
        <taxon>Cytophagia</taxon>
        <taxon>Cytophagales</taxon>
        <taxon>Cyclobacteriaceae</taxon>
        <taxon>Algoriphagus</taxon>
    </lineage>
</organism>
<dbReference type="STRING" id="279824.SAMN03080617_02864"/>
<dbReference type="AlphaFoldDB" id="A0A1G5YUW4"/>
<dbReference type="Proteomes" id="UP000198756">
    <property type="component" value="Unassembled WGS sequence"/>
</dbReference>
<dbReference type="Pfam" id="PF13618">
    <property type="entry name" value="Gluconate_2-dh3"/>
    <property type="match status" value="1"/>
</dbReference>
<dbReference type="EMBL" id="FMXE01000021">
    <property type="protein sequence ID" value="SDA86326.1"/>
    <property type="molecule type" value="Genomic_DNA"/>
</dbReference>